<dbReference type="OrthoDB" id="8759063at2"/>
<dbReference type="RefSeq" id="WP_062742507.1">
    <property type="nucleotide sequence ID" value="NZ_CP012871.1"/>
</dbReference>
<organism evidence="1 2">
    <name type="scientific">[Enterobacter] lignolyticus</name>
    <dbReference type="NCBI Taxonomy" id="1334193"/>
    <lineage>
        <taxon>Bacteria</taxon>
        <taxon>Pseudomonadati</taxon>
        <taxon>Pseudomonadota</taxon>
        <taxon>Gammaproteobacteria</taxon>
        <taxon>Enterobacterales</taxon>
        <taxon>Enterobacteriaceae</taxon>
        <taxon>Pluralibacter</taxon>
    </lineage>
</organism>
<accession>A0A806XA74</accession>
<dbReference type="EMBL" id="CP012871">
    <property type="protein sequence ID" value="ALR78966.1"/>
    <property type="molecule type" value="Genomic_DNA"/>
</dbReference>
<dbReference type="InterPro" id="IPR008861">
    <property type="entry name" value="GpX-like"/>
</dbReference>
<sequence>MQVIAQQGDTLDVICLRYYGRTEGVVESVLIANPRLAESGPVLPHGTMIELPEVNSSPTVRSINLWD</sequence>
<dbReference type="KEGG" id="kle:AO703_16140"/>
<name>A0A806XA74_9ENTR</name>
<gene>
    <name evidence="1" type="ORF">AO703_16140</name>
</gene>
<dbReference type="AlphaFoldDB" id="A0A806XA74"/>
<proteinExistence type="predicted"/>
<evidence type="ECO:0000313" key="2">
    <source>
        <dbReference type="Proteomes" id="UP000069162"/>
    </source>
</evidence>
<evidence type="ECO:0000313" key="1">
    <source>
        <dbReference type="EMBL" id="ALR78966.1"/>
    </source>
</evidence>
<dbReference type="Pfam" id="PF05489">
    <property type="entry name" value="Phage_tail_X"/>
    <property type="match status" value="1"/>
</dbReference>
<protein>
    <submittedName>
        <fullName evidence="1">Phage tail protein</fullName>
    </submittedName>
</protein>
<dbReference type="Proteomes" id="UP000069162">
    <property type="component" value="Chromosome"/>
</dbReference>
<reference evidence="2" key="1">
    <citation type="submission" date="2015-10" db="EMBL/GenBank/DDBJ databases">
        <title>Complete Genome Sequencing of Klebsiella sp. strain G5.</title>
        <authorList>
            <person name="Chan K.-G."/>
            <person name="Chen J.-W."/>
        </authorList>
    </citation>
    <scope>NUCLEOTIDE SEQUENCE [LARGE SCALE GENOMIC DNA]</scope>
    <source>
        <strain evidence="2">G5</strain>
    </source>
</reference>